<dbReference type="Proteomes" id="UP000077755">
    <property type="component" value="Chromosome 3"/>
</dbReference>
<dbReference type="PROSITE" id="PS50071">
    <property type="entry name" value="HOMEOBOX_2"/>
    <property type="match status" value="1"/>
</dbReference>
<evidence type="ECO:0000256" key="3">
    <source>
        <dbReference type="ARBA" id="ARBA00023015"/>
    </source>
</evidence>
<evidence type="ECO:0000259" key="13">
    <source>
        <dbReference type="PROSITE" id="PS50848"/>
    </source>
</evidence>
<keyword evidence="8 9" id="KW-0539">Nucleus</keyword>
<dbReference type="Pfam" id="PF25797">
    <property type="entry name" value="PDF2_C"/>
    <property type="match status" value="1"/>
</dbReference>
<dbReference type="PANTHER" id="PTHR45654:SF93">
    <property type="entry name" value="HOMEOBOX-LEUCINE ZIPPER PROTEIN HDG2-RELATED"/>
    <property type="match status" value="1"/>
</dbReference>
<evidence type="ECO:0000259" key="12">
    <source>
        <dbReference type="PROSITE" id="PS50071"/>
    </source>
</evidence>
<dbReference type="AlphaFoldDB" id="A0AAF0WQ94"/>
<keyword evidence="4" id="KW-0175">Coiled coil</keyword>
<evidence type="ECO:0000256" key="11">
    <source>
        <dbReference type="SAM" id="MobiDB-lite"/>
    </source>
</evidence>
<evidence type="ECO:0000313" key="14">
    <source>
        <dbReference type="EMBL" id="WOG92483.1"/>
    </source>
</evidence>
<organism evidence="14 15">
    <name type="scientific">Daucus carota subsp. sativus</name>
    <name type="common">Carrot</name>
    <dbReference type="NCBI Taxonomy" id="79200"/>
    <lineage>
        <taxon>Eukaryota</taxon>
        <taxon>Viridiplantae</taxon>
        <taxon>Streptophyta</taxon>
        <taxon>Embryophyta</taxon>
        <taxon>Tracheophyta</taxon>
        <taxon>Spermatophyta</taxon>
        <taxon>Magnoliopsida</taxon>
        <taxon>eudicotyledons</taxon>
        <taxon>Gunneridae</taxon>
        <taxon>Pentapetalae</taxon>
        <taxon>asterids</taxon>
        <taxon>campanulids</taxon>
        <taxon>Apiales</taxon>
        <taxon>Apiaceae</taxon>
        <taxon>Apioideae</taxon>
        <taxon>Scandiceae</taxon>
        <taxon>Daucinae</taxon>
        <taxon>Daucus</taxon>
        <taxon>Daucus sect. Daucus</taxon>
    </lineage>
</organism>
<reference evidence="14" key="1">
    <citation type="journal article" date="2016" name="Nat. Genet.">
        <title>A high-quality carrot genome assembly provides new insights into carotenoid accumulation and asterid genome evolution.</title>
        <authorList>
            <person name="Iorizzo M."/>
            <person name="Ellison S."/>
            <person name="Senalik D."/>
            <person name="Zeng P."/>
            <person name="Satapoomin P."/>
            <person name="Huang J."/>
            <person name="Bowman M."/>
            <person name="Iovene M."/>
            <person name="Sanseverino W."/>
            <person name="Cavagnaro P."/>
            <person name="Yildiz M."/>
            <person name="Macko-Podgorni A."/>
            <person name="Moranska E."/>
            <person name="Grzebelus E."/>
            <person name="Grzebelus D."/>
            <person name="Ashrafi H."/>
            <person name="Zheng Z."/>
            <person name="Cheng S."/>
            <person name="Spooner D."/>
            <person name="Van Deynze A."/>
            <person name="Simon P."/>
        </authorList>
    </citation>
    <scope>NUCLEOTIDE SEQUENCE</scope>
    <source>
        <tissue evidence="14">Leaf</tissue>
    </source>
</reference>
<dbReference type="CDD" id="cd00086">
    <property type="entry name" value="homeodomain"/>
    <property type="match status" value="1"/>
</dbReference>
<dbReference type="PROSITE" id="PS50848">
    <property type="entry name" value="START"/>
    <property type="match status" value="1"/>
</dbReference>
<dbReference type="SUPFAM" id="SSF46689">
    <property type="entry name" value="Homeodomain-like"/>
    <property type="match status" value="1"/>
</dbReference>
<dbReference type="Gene3D" id="1.10.10.60">
    <property type="entry name" value="Homeodomain-like"/>
    <property type="match status" value="1"/>
</dbReference>
<comment type="subcellular location">
    <subcellularLocation>
        <location evidence="1 9 10">Nucleus</location>
    </subcellularLocation>
</comment>
<dbReference type="GO" id="GO:0003677">
    <property type="term" value="F:DNA binding"/>
    <property type="evidence" value="ECO:0007669"/>
    <property type="project" value="UniProtKB-UniRule"/>
</dbReference>
<reference evidence="14" key="2">
    <citation type="submission" date="2022-03" db="EMBL/GenBank/DDBJ databases">
        <title>Draft title - Genomic analysis of global carrot germplasm unveils the trajectory of domestication and the origin of high carotenoid orange carrot.</title>
        <authorList>
            <person name="Iorizzo M."/>
            <person name="Ellison S."/>
            <person name="Senalik D."/>
            <person name="Macko-Podgorni A."/>
            <person name="Grzebelus D."/>
            <person name="Bostan H."/>
            <person name="Rolling W."/>
            <person name="Curaba J."/>
            <person name="Simon P."/>
        </authorList>
    </citation>
    <scope>NUCLEOTIDE SEQUENCE</scope>
    <source>
        <tissue evidence="14">Leaf</tissue>
    </source>
</reference>
<accession>A0AAF0WQ94</accession>
<evidence type="ECO:0000256" key="10">
    <source>
        <dbReference type="RuleBase" id="RU000682"/>
    </source>
</evidence>
<evidence type="ECO:0000256" key="2">
    <source>
        <dbReference type="ARBA" id="ARBA00006789"/>
    </source>
</evidence>
<feature type="compositionally biased region" description="Polar residues" evidence="11">
    <location>
        <begin position="268"/>
        <end position="283"/>
    </location>
</feature>
<dbReference type="SMART" id="SM00234">
    <property type="entry name" value="START"/>
    <property type="match status" value="1"/>
</dbReference>
<dbReference type="PANTHER" id="PTHR45654">
    <property type="entry name" value="HOMEOBOX-LEUCINE ZIPPER PROTEIN MERISTEM L1"/>
    <property type="match status" value="1"/>
</dbReference>
<evidence type="ECO:0000256" key="1">
    <source>
        <dbReference type="ARBA" id="ARBA00004123"/>
    </source>
</evidence>
<protein>
    <recommendedName>
        <fullName evidence="16">Homeobox domain-containing protein</fullName>
    </recommendedName>
</protein>
<dbReference type="SUPFAM" id="SSF55961">
    <property type="entry name" value="Bet v1-like"/>
    <property type="match status" value="2"/>
</dbReference>
<dbReference type="KEGG" id="dcr:108212394"/>
<feature type="domain" description="START" evidence="13">
    <location>
        <begin position="418"/>
        <end position="650"/>
    </location>
</feature>
<dbReference type="Gene3D" id="3.30.530.20">
    <property type="match status" value="1"/>
</dbReference>
<dbReference type="GO" id="GO:0005634">
    <property type="term" value="C:nucleus"/>
    <property type="evidence" value="ECO:0007669"/>
    <property type="project" value="UniProtKB-SubCell"/>
</dbReference>
<feature type="region of interest" description="Disordered" evidence="11">
    <location>
        <begin position="184"/>
        <end position="203"/>
    </location>
</feature>
<dbReference type="CDD" id="cd08875">
    <property type="entry name" value="START_ArGLABRA2_like"/>
    <property type="match status" value="1"/>
</dbReference>
<dbReference type="InterPro" id="IPR023393">
    <property type="entry name" value="START-like_dom_sf"/>
</dbReference>
<keyword evidence="6 9" id="KW-0371">Homeobox</keyword>
<dbReference type="EMBL" id="CP093345">
    <property type="protein sequence ID" value="WOG92483.1"/>
    <property type="molecule type" value="Genomic_DNA"/>
</dbReference>
<gene>
    <name evidence="14" type="ORF">DCAR_0311752</name>
</gene>
<feature type="DNA-binding region" description="Homeobox" evidence="9">
    <location>
        <begin position="196"/>
        <end position="255"/>
    </location>
</feature>
<dbReference type="InterPro" id="IPR057993">
    <property type="entry name" value="HD-Zip_IV_C"/>
</dbReference>
<proteinExistence type="inferred from homology"/>
<feature type="region of interest" description="Disordered" evidence="11">
    <location>
        <begin position="266"/>
        <end position="294"/>
    </location>
</feature>
<evidence type="ECO:0000313" key="15">
    <source>
        <dbReference type="Proteomes" id="UP000077755"/>
    </source>
</evidence>
<dbReference type="InterPro" id="IPR042160">
    <property type="entry name" value="HD-Zip_IV"/>
</dbReference>
<evidence type="ECO:0000256" key="4">
    <source>
        <dbReference type="ARBA" id="ARBA00023054"/>
    </source>
</evidence>
<dbReference type="Pfam" id="PF01852">
    <property type="entry name" value="START"/>
    <property type="match status" value="1"/>
</dbReference>
<name>A0AAF0WQ94_DAUCS</name>
<evidence type="ECO:0000256" key="7">
    <source>
        <dbReference type="ARBA" id="ARBA00023163"/>
    </source>
</evidence>
<comment type="similarity">
    <text evidence="2">Belongs to the HD-ZIP homeobox family. Class IV subfamily.</text>
</comment>
<keyword evidence="7" id="KW-0804">Transcription</keyword>
<dbReference type="GO" id="GO:0008289">
    <property type="term" value="F:lipid binding"/>
    <property type="evidence" value="ECO:0007669"/>
    <property type="project" value="InterPro"/>
</dbReference>
<keyword evidence="5 9" id="KW-0238">DNA-binding</keyword>
<dbReference type="InterPro" id="IPR002913">
    <property type="entry name" value="START_lipid-bd_dom"/>
</dbReference>
<keyword evidence="15" id="KW-1185">Reference proteome</keyword>
<feature type="domain" description="Homeobox" evidence="12">
    <location>
        <begin position="194"/>
        <end position="254"/>
    </location>
</feature>
<dbReference type="SMART" id="SM00389">
    <property type="entry name" value="HOX"/>
    <property type="match status" value="1"/>
</dbReference>
<evidence type="ECO:0000256" key="5">
    <source>
        <dbReference type="ARBA" id="ARBA00023125"/>
    </source>
</evidence>
<keyword evidence="3" id="KW-0805">Transcription regulation</keyword>
<sequence>MEHQNNWDQAGLNGAGNIENRGGNNAGAAMNAVGTGAIAWAQAAGAAGIHPALMDVVGTGAIARTAGALTGGTGAIARTAGAGAAVIDVVGTGAITSAANAVGTGAIARAAGAVVGGTLATFHAVWTPGTATAAANAVGTGAGTCSAALDLVGTSTTAWPTGTITDATLAAGTGGSTLAASRGAAARTASQPAGTERESNYPHTRHQIHALETFLKDHPRPRENKICELARNLQLEPDQVRFWLENQRNQLKAKRKLCKQRCDALRAQKQQRTEPSGETSTSRGGDAGGSHQPLGRDYILMENVRLREEVKTLKSTLASVLAQFCTPSTTPVPNLHMIPQIPQNLPKEPVTNKDVPTIFQNLEKRPVISQNPQNHPILSEVASNTGPCPSHPGPGVADTSITTSRGVLDSTTNEPTPARFRQSLIKSLVVSAAEEIKVMSFTGEPLWTPSSADGATRELVEVEYLAQIPNLFEPTRLAYRREASRHVGRVLLSPRQLLDILMNVGKWSFMFSPIVLRASTLEVLSEGVDYDGALHVMAAEYHLATPLVPNRKTYFARYCTKHEEGVWVVVDVSLDQILQTQETMNCQKGPSGCLIQEMSDGTSKITWIEHVFVDYSGVSTMYHPILLSGFGLGAKRWVATLERQWQRLATEISADISATREFNNLLMSRPQGRRSLLKLADKMVNNFIFGIAGLNTGRWTQVHGNFGGGVRVMSTRVTDHPGLPNATVLSVSTSFVVPFAPKMVFDSLRDHKFRKETNIFANANDYEPVCCISSGEDTKNCVSVHKVPMTTSPVHILLQESWSDSVASHIVFASTEIGNIDVILGGSSGSSLPILPSGFTILPHGSSLFTEGSSGTLLTVSFQVLTKEINPVDAGNCEDVSKSLGYLRCSCQNIKHAFGVVDANTSI</sequence>
<evidence type="ECO:0000256" key="6">
    <source>
        <dbReference type="ARBA" id="ARBA00023155"/>
    </source>
</evidence>
<evidence type="ECO:0000256" key="9">
    <source>
        <dbReference type="PROSITE-ProRule" id="PRU00108"/>
    </source>
</evidence>
<dbReference type="InterPro" id="IPR001356">
    <property type="entry name" value="HD"/>
</dbReference>
<dbReference type="Pfam" id="PF00046">
    <property type="entry name" value="Homeodomain"/>
    <property type="match status" value="1"/>
</dbReference>
<evidence type="ECO:0000256" key="8">
    <source>
        <dbReference type="ARBA" id="ARBA00023242"/>
    </source>
</evidence>
<dbReference type="InterPro" id="IPR009057">
    <property type="entry name" value="Homeodomain-like_sf"/>
</dbReference>
<evidence type="ECO:0008006" key="16">
    <source>
        <dbReference type="Google" id="ProtNLM"/>
    </source>
</evidence>